<name>A8WSV0_CAEBR</name>
<feature type="region of interest" description="Disordered" evidence="8">
    <location>
        <begin position="142"/>
        <end position="171"/>
    </location>
</feature>
<dbReference type="GO" id="GO:0005524">
    <property type="term" value="F:ATP binding"/>
    <property type="evidence" value="ECO:0007669"/>
    <property type="project" value="UniProtKB-UniRule"/>
</dbReference>
<dbReference type="EMBL" id="HE601438">
    <property type="protein sequence ID" value="CAP23559.2"/>
    <property type="molecule type" value="Genomic_DNA"/>
</dbReference>
<dbReference type="InterPro" id="IPR000719">
    <property type="entry name" value="Prot_kinase_dom"/>
</dbReference>
<dbReference type="GO" id="GO:0005516">
    <property type="term" value="F:calmodulin binding"/>
    <property type="evidence" value="ECO:0000318"/>
    <property type="project" value="GO_Central"/>
</dbReference>
<evidence type="ECO:0000259" key="9">
    <source>
        <dbReference type="PROSITE" id="PS50011"/>
    </source>
</evidence>
<dbReference type="Gene3D" id="3.30.200.20">
    <property type="entry name" value="Phosphorylase Kinase, domain 1"/>
    <property type="match status" value="1"/>
</dbReference>
<dbReference type="Pfam" id="PF00069">
    <property type="entry name" value="Pkinase"/>
    <property type="match status" value="1"/>
</dbReference>
<dbReference type="Gene3D" id="1.10.510.10">
    <property type="entry name" value="Transferase(Phosphotransferase) domain 1"/>
    <property type="match status" value="1"/>
</dbReference>
<feature type="region of interest" description="Disordered" evidence="8">
    <location>
        <begin position="665"/>
        <end position="721"/>
    </location>
</feature>
<dbReference type="FunFam" id="3.30.200.20:FF:000906">
    <property type="entry name" value="CRE-MNK-1 protein"/>
    <property type="match status" value="1"/>
</dbReference>
<evidence type="ECO:0000256" key="2">
    <source>
        <dbReference type="ARBA" id="ARBA00022527"/>
    </source>
</evidence>
<evidence type="ECO:0000256" key="8">
    <source>
        <dbReference type="SAM" id="MobiDB-lite"/>
    </source>
</evidence>
<dbReference type="InterPro" id="IPR017441">
    <property type="entry name" value="Protein_kinase_ATP_BS"/>
</dbReference>
<dbReference type="PROSITE" id="PS50011">
    <property type="entry name" value="PROTEIN_KINASE_DOM"/>
    <property type="match status" value="1"/>
</dbReference>
<dbReference type="PROSITE" id="PS00107">
    <property type="entry name" value="PROTEIN_KINASE_ATP"/>
    <property type="match status" value="1"/>
</dbReference>
<feature type="binding site" evidence="7">
    <location>
        <position position="280"/>
    </location>
    <ligand>
        <name>ATP</name>
        <dbReference type="ChEBI" id="CHEBI:30616"/>
    </ligand>
</feature>
<evidence type="ECO:0000256" key="3">
    <source>
        <dbReference type="ARBA" id="ARBA00022679"/>
    </source>
</evidence>
<dbReference type="FunCoup" id="A8WSV0">
    <property type="interactions" value="654"/>
</dbReference>
<proteinExistence type="inferred from homology"/>
<feature type="region of interest" description="Disordered" evidence="8">
    <location>
        <begin position="186"/>
        <end position="217"/>
    </location>
</feature>
<evidence type="ECO:0000313" key="12">
    <source>
        <dbReference type="WormBase" id="CBG03074a"/>
    </source>
</evidence>
<dbReference type="InterPro" id="IPR050205">
    <property type="entry name" value="CDPK_Ser/Thr_kinases"/>
</dbReference>
<keyword evidence="5" id="KW-0418">Kinase</keyword>
<dbReference type="InterPro" id="IPR011009">
    <property type="entry name" value="Kinase-like_dom_sf"/>
</dbReference>
<keyword evidence="4 7" id="KW-0547">Nucleotide-binding</keyword>
<dbReference type="GO" id="GO:0004683">
    <property type="term" value="F:calcium/calmodulin-dependent protein kinase activity"/>
    <property type="evidence" value="ECO:0000318"/>
    <property type="project" value="GO_Central"/>
</dbReference>
<comment type="similarity">
    <text evidence="1">Belongs to the protein kinase superfamily. CAMK Ser/Thr protein kinase family.</text>
</comment>
<organism evidence="10 11">
    <name type="scientific">Caenorhabditis briggsae</name>
    <dbReference type="NCBI Taxonomy" id="6238"/>
    <lineage>
        <taxon>Eukaryota</taxon>
        <taxon>Metazoa</taxon>
        <taxon>Ecdysozoa</taxon>
        <taxon>Nematoda</taxon>
        <taxon>Chromadorea</taxon>
        <taxon>Rhabditida</taxon>
        <taxon>Rhabditina</taxon>
        <taxon>Rhabditomorpha</taxon>
        <taxon>Rhabditoidea</taxon>
        <taxon>Rhabditidae</taxon>
        <taxon>Peloderinae</taxon>
        <taxon>Caenorhabditis</taxon>
    </lineage>
</organism>
<dbReference type="STRING" id="6238.A8WSV0"/>
<dbReference type="eggNOG" id="KOG0607">
    <property type="taxonomic scope" value="Eukaryota"/>
</dbReference>
<evidence type="ECO:0000256" key="6">
    <source>
        <dbReference type="ARBA" id="ARBA00022840"/>
    </source>
</evidence>
<evidence type="ECO:0000256" key="5">
    <source>
        <dbReference type="ARBA" id="ARBA00022777"/>
    </source>
</evidence>
<dbReference type="AlphaFoldDB" id="A8WSV0"/>
<dbReference type="HOGENOM" id="CLU_390420_0_0_1"/>
<dbReference type="SMART" id="SM00220">
    <property type="entry name" value="S_TKc"/>
    <property type="match status" value="1"/>
</dbReference>
<feature type="compositionally biased region" description="Acidic residues" evidence="8">
    <location>
        <begin position="206"/>
        <end position="217"/>
    </location>
</feature>
<dbReference type="GO" id="GO:0009931">
    <property type="term" value="F:calcium-dependent protein serine/threonine kinase activity"/>
    <property type="evidence" value="ECO:0000318"/>
    <property type="project" value="GO_Central"/>
</dbReference>
<evidence type="ECO:0000256" key="1">
    <source>
        <dbReference type="ARBA" id="ARBA00006692"/>
    </source>
</evidence>
<keyword evidence="6 7" id="KW-0067">ATP-binding</keyword>
<evidence type="ECO:0000313" key="10">
    <source>
        <dbReference type="EMBL" id="CAP23559.2"/>
    </source>
</evidence>
<sequence length="784" mass="87777">MSILHAGYPQSPIVHFGRHHNVNISQLDLNHLGQVENVPRQVNNALVSSSSELPLPLFRYIWDEVMTIHEERNGCGVRNNYKTPRDSAVGSGGAAFHHLHTSAAPRHVASSEFYDDDEATSPSGGIEICAGGGKMMANLRRHRQREREAYEDDSFSSSDESSGRPMPRYVGRDTDHVFGEFEMDDEDVEMRSGSGRRDEGKCIYGEDTDEDDYEEEESVSELLPLGGGTRRVPRTPRRKNSSKCGFFDYYKLTDEHLGSGAYGSVTTCKSIKSGQEFAVKIVDKQGETHSRKRILREVNIFKTCKGHPNIVQLLDWFEDDTNFYLVMEKMRGGPLLQHILQRGYFTEEEARRVTKDIASALKFMHDRGIAHRDVKPENVLCTDPNHVSPVKLCDLDLASQRRPQHERHPLSQVASEPDLASPVGSAEFMAPEVVDAYVGDALKYDKKCDTWSLGVILYIMLAGYAPFQGQCDDSDCGWSEGKPCEDCQQDLFHRIQDGYYEFPEEEWGMISDEAKDLVSKLLKRDPIDRFVCGHYFLSLRLRCGENAAQMAQGCTRALVIFNADQILAHRWLQQSAASTILQTPSNLIYRKDSARDVQQMSEHFNMMNRLTDARLSARFDKMTMSDAASDLGTATFHGDGSFLSMGGELFGTFPRKKSVGIAIEKSRSGEFTPPISRASPTTPPPSMLDLSQDLMDSPVKRRSADDSGTYSLFSPASSNGDDDIRSPPILFLDMPSIQLFGADSTVLNSVQMTPRHTTEDEASLNSFEGEQENPIHRVETQVNV</sequence>
<evidence type="ECO:0000256" key="4">
    <source>
        <dbReference type="ARBA" id="ARBA00022741"/>
    </source>
</evidence>
<dbReference type="SUPFAM" id="SSF56112">
    <property type="entry name" value="Protein kinase-like (PK-like)"/>
    <property type="match status" value="1"/>
</dbReference>
<feature type="region of interest" description="Disordered" evidence="8">
    <location>
        <begin position="754"/>
        <end position="773"/>
    </location>
</feature>
<keyword evidence="11" id="KW-1185">Reference proteome</keyword>
<keyword evidence="3" id="KW-0808">Transferase</keyword>
<dbReference type="PROSITE" id="PS00108">
    <property type="entry name" value="PROTEIN_KINASE_ST"/>
    <property type="match status" value="1"/>
</dbReference>
<dbReference type="Proteomes" id="UP000008549">
    <property type="component" value="Unassembled WGS sequence"/>
</dbReference>
<evidence type="ECO:0000256" key="7">
    <source>
        <dbReference type="PROSITE-ProRule" id="PRU10141"/>
    </source>
</evidence>
<dbReference type="InterPro" id="IPR008271">
    <property type="entry name" value="Ser/Thr_kinase_AS"/>
</dbReference>
<protein>
    <submittedName>
        <fullName evidence="10">Protein CBR-MNK-1</fullName>
    </submittedName>
</protein>
<evidence type="ECO:0000313" key="11">
    <source>
        <dbReference type="Proteomes" id="UP000008549"/>
    </source>
</evidence>
<gene>
    <name evidence="12" type="primary">mnk-1</name>
    <name evidence="10" type="synonym">Cbr-mnk-1</name>
    <name evidence="12" type="ORF">CBG03074</name>
    <name evidence="10" type="ORF">CBG_03074</name>
</gene>
<dbReference type="GO" id="GO:0005634">
    <property type="term" value="C:nucleus"/>
    <property type="evidence" value="ECO:0000318"/>
    <property type="project" value="GO_Central"/>
</dbReference>
<keyword evidence="2" id="KW-0723">Serine/threonine-protein kinase</keyword>
<dbReference type="GO" id="GO:0005737">
    <property type="term" value="C:cytoplasm"/>
    <property type="evidence" value="ECO:0000318"/>
    <property type="project" value="GO_Central"/>
</dbReference>
<dbReference type="OMA" id="FHRIQDG"/>
<dbReference type="PANTHER" id="PTHR24349">
    <property type="entry name" value="SERINE/THREONINE-PROTEIN KINASE"/>
    <property type="match status" value="1"/>
</dbReference>
<feature type="domain" description="Protein kinase" evidence="9">
    <location>
        <begin position="251"/>
        <end position="541"/>
    </location>
</feature>
<reference evidence="10 11" key="2">
    <citation type="journal article" date="2011" name="PLoS Genet.">
        <title>Caenorhabditis briggsae recombinant inbred line genotypes reveal inter-strain incompatibility and the evolution of recombination.</title>
        <authorList>
            <person name="Ross J.A."/>
            <person name="Koboldt D.C."/>
            <person name="Staisch J.E."/>
            <person name="Chamberlin H.M."/>
            <person name="Gupta B.P."/>
            <person name="Miller R.D."/>
            <person name="Baird S.E."/>
            <person name="Haag E.S."/>
        </authorList>
    </citation>
    <scope>NUCLEOTIDE SEQUENCE [LARGE SCALE GENOMIC DNA]</scope>
    <source>
        <strain evidence="10 11">AF16</strain>
    </source>
</reference>
<dbReference type="WormBase" id="CBG03074a">
    <property type="protein sequence ID" value="CBP47729"/>
    <property type="gene ID" value="WBGene00026010"/>
    <property type="gene designation" value="Cbr-mnk-1"/>
</dbReference>
<dbReference type="InParanoid" id="A8WSV0"/>
<dbReference type="GO" id="GO:0035556">
    <property type="term" value="P:intracellular signal transduction"/>
    <property type="evidence" value="ECO:0000318"/>
    <property type="project" value="GO_Central"/>
</dbReference>
<reference evidence="10 11" key="1">
    <citation type="journal article" date="2003" name="PLoS Biol.">
        <title>The genome sequence of Caenorhabditis briggsae: a platform for comparative genomics.</title>
        <authorList>
            <person name="Stein L.D."/>
            <person name="Bao Z."/>
            <person name="Blasiar D."/>
            <person name="Blumenthal T."/>
            <person name="Brent M.R."/>
            <person name="Chen N."/>
            <person name="Chinwalla A."/>
            <person name="Clarke L."/>
            <person name="Clee C."/>
            <person name="Coghlan A."/>
            <person name="Coulson A."/>
            <person name="D'Eustachio P."/>
            <person name="Fitch D.H."/>
            <person name="Fulton L.A."/>
            <person name="Fulton R.E."/>
            <person name="Griffiths-Jones S."/>
            <person name="Harris T.W."/>
            <person name="Hillier L.W."/>
            <person name="Kamath R."/>
            <person name="Kuwabara P.E."/>
            <person name="Mardis E.R."/>
            <person name="Marra M.A."/>
            <person name="Miner T.L."/>
            <person name="Minx P."/>
            <person name="Mullikin J.C."/>
            <person name="Plumb R.W."/>
            <person name="Rogers J."/>
            <person name="Schein J.E."/>
            <person name="Sohrmann M."/>
            <person name="Spieth J."/>
            <person name="Stajich J.E."/>
            <person name="Wei C."/>
            <person name="Willey D."/>
            <person name="Wilson R.K."/>
            <person name="Durbin R."/>
            <person name="Waterston R.H."/>
        </authorList>
    </citation>
    <scope>NUCLEOTIDE SEQUENCE [LARGE SCALE GENOMIC DNA]</scope>
    <source>
        <strain evidence="10 11">AF16</strain>
    </source>
</reference>
<feature type="compositionally biased region" description="Polar residues" evidence="8">
    <location>
        <begin position="706"/>
        <end position="719"/>
    </location>
</feature>
<accession>A8WSV0</accession>